<dbReference type="GO" id="GO:0005634">
    <property type="term" value="C:nucleus"/>
    <property type="evidence" value="ECO:0007669"/>
    <property type="project" value="UniProtKB-SubCell"/>
</dbReference>
<dbReference type="GO" id="GO:0000978">
    <property type="term" value="F:RNA polymerase II cis-regulatory region sequence-specific DNA binding"/>
    <property type="evidence" value="ECO:0007669"/>
    <property type="project" value="InterPro"/>
</dbReference>
<comment type="caution">
    <text evidence="9">The sequence shown here is derived from an EMBL/GenBank/DDBJ whole genome shotgun (WGS) entry which is preliminary data.</text>
</comment>
<dbReference type="AlphaFoldDB" id="A0A9W9G8L1"/>
<evidence type="ECO:0000256" key="2">
    <source>
        <dbReference type="ARBA" id="ARBA00022723"/>
    </source>
</evidence>
<dbReference type="FunFam" id="3.30.160.60:FF:002343">
    <property type="entry name" value="Zinc finger protein 33A"/>
    <property type="match status" value="1"/>
</dbReference>
<dbReference type="Proteomes" id="UP001149165">
    <property type="component" value="Unassembled WGS sequence"/>
</dbReference>
<keyword evidence="4 7" id="KW-0863">Zinc-finger</keyword>
<dbReference type="PROSITE" id="PS50157">
    <property type="entry name" value="ZINC_FINGER_C2H2_2"/>
    <property type="match status" value="1"/>
</dbReference>
<accession>A0A9W9G8L1</accession>
<dbReference type="GO" id="GO:0000981">
    <property type="term" value="F:DNA-binding transcription factor activity, RNA polymerase II-specific"/>
    <property type="evidence" value="ECO:0007669"/>
    <property type="project" value="InterPro"/>
</dbReference>
<dbReference type="InterPro" id="IPR036236">
    <property type="entry name" value="Znf_C2H2_sf"/>
</dbReference>
<name>A0A9W9G8L1_9EURO</name>
<evidence type="ECO:0000256" key="3">
    <source>
        <dbReference type="ARBA" id="ARBA00022737"/>
    </source>
</evidence>
<dbReference type="Pfam" id="PF04082">
    <property type="entry name" value="Fungal_trans"/>
    <property type="match status" value="1"/>
</dbReference>
<dbReference type="InterPro" id="IPR013087">
    <property type="entry name" value="Znf_C2H2_type"/>
</dbReference>
<dbReference type="OrthoDB" id="10018191at2759"/>
<comment type="subcellular location">
    <subcellularLocation>
        <location evidence="1">Nucleus</location>
    </subcellularLocation>
</comment>
<reference evidence="9" key="2">
    <citation type="journal article" date="2023" name="IMA Fungus">
        <title>Comparative genomic study of the Penicillium genus elucidates a diverse pangenome and 15 lateral gene transfer events.</title>
        <authorList>
            <person name="Petersen C."/>
            <person name="Sorensen T."/>
            <person name="Nielsen M.R."/>
            <person name="Sondergaard T.E."/>
            <person name="Sorensen J.L."/>
            <person name="Fitzpatrick D.A."/>
            <person name="Frisvad J.C."/>
            <person name="Nielsen K.L."/>
        </authorList>
    </citation>
    <scope>NUCLEOTIDE SEQUENCE</scope>
    <source>
        <strain evidence="9">IBT 30069</strain>
    </source>
</reference>
<dbReference type="Gene3D" id="3.30.160.60">
    <property type="entry name" value="Classic Zinc Finger"/>
    <property type="match status" value="2"/>
</dbReference>
<organism evidence="9 10">
    <name type="scientific">Penicillium angulare</name>
    <dbReference type="NCBI Taxonomy" id="116970"/>
    <lineage>
        <taxon>Eukaryota</taxon>
        <taxon>Fungi</taxon>
        <taxon>Dikarya</taxon>
        <taxon>Ascomycota</taxon>
        <taxon>Pezizomycotina</taxon>
        <taxon>Eurotiomycetes</taxon>
        <taxon>Eurotiomycetidae</taxon>
        <taxon>Eurotiales</taxon>
        <taxon>Aspergillaceae</taxon>
        <taxon>Penicillium</taxon>
    </lineage>
</organism>
<dbReference type="CDD" id="cd12148">
    <property type="entry name" value="fungal_TF_MHR"/>
    <property type="match status" value="1"/>
</dbReference>
<keyword evidence="6" id="KW-0539">Nucleus</keyword>
<dbReference type="PANTHER" id="PTHR40626">
    <property type="entry name" value="MIP31509P"/>
    <property type="match status" value="1"/>
</dbReference>
<gene>
    <name evidence="9" type="ORF">N7456_002149</name>
</gene>
<evidence type="ECO:0000256" key="1">
    <source>
        <dbReference type="ARBA" id="ARBA00004123"/>
    </source>
</evidence>
<dbReference type="GO" id="GO:0000785">
    <property type="term" value="C:chromatin"/>
    <property type="evidence" value="ECO:0007669"/>
    <property type="project" value="TreeGrafter"/>
</dbReference>
<dbReference type="PANTHER" id="PTHR40626:SF11">
    <property type="entry name" value="ZINC FINGER PROTEIN YPR022C"/>
    <property type="match status" value="1"/>
</dbReference>
<dbReference type="PROSITE" id="PS00028">
    <property type="entry name" value="ZINC_FINGER_C2H2_1"/>
    <property type="match status" value="1"/>
</dbReference>
<proteinExistence type="predicted"/>
<sequence>MVSNAKRKRLRVCSWCDRSFLKDEHLARHIRSHTHEKPFKCAECGKRFSRKYVALQKMRPNEREMWADEGCSDSLLRHARSHRPQSNCSASGSQDPISTPECLGQNGALPCFSELNSVLEFDLHNQSTEKQTWAEPEPSYTSRPVNQLSNDFNRTGEKMASEINQSINSPDTNNSWALDVPNLLSTQPDCTQLGSRHGNTTYLSPNITDLSDPQNVFDLSCQTPTWLAGEELDIDALNSSILSSIGYADPSGLGHYGAVAPETHSDHPLCSSDDQKLSVEDLVRENWFTYIKNHDSGITTPDYAPKHIHIDDAYRDRLASKLERSLPVCPLPSTDFLNLCIEMYFTRFHPVFPILHAPTFRPSAKRALLLISVCSIGSLFLSSQAAINHGTRIFETLNKAILASWEKCILTGGTEAIAMAQAAILGQTFALLSSRKKDLLTAQTFHGTVIAWARRLDVFRVNRSPEKIDTHATTNGLGQAWKKWIQREERNRVAAALFIHDVELAELSMSDRFLRHKASDLPPVCDEILWSAPVAEVWADRLNGSTRPSTTDHGCPMQPVPATIRTSFQPQYIITGKDSFRSYIELSGLASSFKETNCYEDVYRDRQSEQQTQLLINIYTSQIGPAKEGAHDAYLRRALWHSTFISTLVSVDRLERAIGREGLDESRQHIKDVREWACSLDGQRCALHAIMILRELERMVLGTEPPIHFPRTVFRAAITWFCYVKFGKDGPDLSQQNLEFPEFKIMEVNCDQILFEANGYRSNRLKSTESSVFRGFIDLLHRVGHWGISSSLASILRLLLPEGTDDEK</sequence>
<evidence type="ECO:0000256" key="6">
    <source>
        <dbReference type="ARBA" id="ARBA00023242"/>
    </source>
</evidence>
<protein>
    <recommendedName>
        <fullName evidence="8">C2H2-type domain-containing protein</fullName>
    </recommendedName>
</protein>
<evidence type="ECO:0000256" key="7">
    <source>
        <dbReference type="PROSITE-ProRule" id="PRU00042"/>
    </source>
</evidence>
<evidence type="ECO:0000313" key="10">
    <source>
        <dbReference type="Proteomes" id="UP001149165"/>
    </source>
</evidence>
<dbReference type="SUPFAM" id="SSF57667">
    <property type="entry name" value="beta-beta-alpha zinc fingers"/>
    <property type="match status" value="1"/>
</dbReference>
<evidence type="ECO:0000259" key="8">
    <source>
        <dbReference type="PROSITE" id="PS50157"/>
    </source>
</evidence>
<keyword evidence="2" id="KW-0479">Metal-binding</keyword>
<evidence type="ECO:0000256" key="4">
    <source>
        <dbReference type="ARBA" id="ARBA00022771"/>
    </source>
</evidence>
<feature type="domain" description="C2H2-type" evidence="8">
    <location>
        <begin position="11"/>
        <end position="38"/>
    </location>
</feature>
<dbReference type="InterPro" id="IPR051059">
    <property type="entry name" value="VerF-like"/>
</dbReference>
<evidence type="ECO:0000313" key="9">
    <source>
        <dbReference type="EMBL" id="KAJ5113615.1"/>
    </source>
</evidence>
<evidence type="ECO:0000256" key="5">
    <source>
        <dbReference type="ARBA" id="ARBA00022833"/>
    </source>
</evidence>
<keyword evidence="10" id="KW-1185">Reference proteome</keyword>
<keyword evidence="3" id="KW-0677">Repeat</keyword>
<dbReference type="GO" id="GO:0006351">
    <property type="term" value="P:DNA-templated transcription"/>
    <property type="evidence" value="ECO:0007669"/>
    <property type="project" value="InterPro"/>
</dbReference>
<reference evidence="9" key="1">
    <citation type="submission" date="2022-11" db="EMBL/GenBank/DDBJ databases">
        <authorList>
            <person name="Petersen C."/>
        </authorList>
    </citation>
    <scope>NUCLEOTIDE SEQUENCE</scope>
    <source>
        <strain evidence="9">IBT 30069</strain>
    </source>
</reference>
<dbReference type="EMBL" id="JAPQKH010000002">
    <property type="protein sequence ID" value="KAJ5113615.1"/>
    <property type="molecule type" value="Genomic_DNA"/>
</dbReference>
<dbReference type="InterPro" id="IPR007219">
    <property type="entry name" value="XnlR_reg_dom"/>
</dbReference>
<keyword evidence="5" id="KW-0862">Zinc</keyword>
<dbReference type="GO" id="GO:0008270">
    <property type="term" value="F:zinc ion binding"/>
    <property type="evidence" value="ECO:0007669"/>
    <property type="project" value="UniProtKB-KW"/>
</dbReference>